<dbReference type="EMBL" id="CP033905">
    <property type="protein sequence ID" value="AZR07653.1"/>
    <property type="molecule type" value="Genomic_DNA"/>
</dbReference>
<evidence type="ECO:0000313" key="2">
    <source>
        <dbReference type="EMBL" id="AZR07653.1"/>
    </source>
</evidence>
<dbReference type="AlphaFoldDB" id="A0A3Q9GJI7"/>
<proteinExistence type="predicted"/>
<evidence type="ECO:0000313" key="3">
    <source>
        <dbReference type="Proteomes" id="UP000275951"/>
    </source>
</evidence>
<reference evidence="2 3" key="1">
    <citation type="submission" date="2018-11" db="EMBL/GenBank/DDBJ databases">
        <title>Multidrug-resistant genes are associated with an 42-kb island TGI1 carrying a complex class 1 integron in a Trueperella pyogenes.</title>
        <authorList>
            <person name="Dong W."/>
        </authorList>
    </citation>
    <scope>NUCLEOTIDE SEQUENCE [LARGE SCALE GENOMIC DNA]</scope>
    <source>
        <strain evidence="2 3">TP4</strain>
    </source>
</reference>
<organism evidence="2 3">
    <name type="scientific">Trueperella pyogenes</name>
    <dbReference type="NCBI Taxonomy" id="1661"/>
    <lineage>
        <taxon>Bacteria</taxon>
        <taxon>Bacillati</taxon>
        <taxon>Actinomycetota</taxon>
        <taxon>Actinomycetes</taxon>
        <taxon>Actinomycetales</taxon>
        <taxon>Actinomycetaceae</taxon>
        <taxon>Trueperella</taxon>
    </lineage>
</organism>
<gene>
    <name evidence="2" type="ORF">EBQ10_10375</name>
</gene>
<evidence type="ECO:0000259" key="1">
    <source>
        <dbReference type="Pfam" id="PF13784"/>
    </source>
</evidence>
<dbReference type="RefSeq" id="WP_114950069.1">
    <property type="nucleotide sequence ID" value="NZ_CP123393.1"/>
</dbReference>
<accession>A0A3Q9GJI7</accession>
<dbReference type="InterPro" id="IPR025758">
    <property type="entry name" value="Fic/DOC_N"/>
</dbReference>
<feature type="domain" description="Fic/DOC N-terminal" evidence="1">
    <location>
        <begin position="29"/>
        <end position="86"/>
    </location>
</feature>
<dbReference type="Proteomes" id="UP000275951">
    <property type="component" value="Chromosome"/>
</dbReference>
<name>A0A3Q9GJI7_9ACTO</name>
<dbReference type="Pfam" id="PF13784">
    <property type="entry name" value="Fic_N"/>
    <property type="match status" value="1"/>
</dbReference>
<sequence>MYTWNHYDRPYQNLPPLPPVQEVETRAVLKKTITASRALATLRGATELLPDPTMLVNFLPLLEAQASSEIENIVTTNDEVFRAAHKATK</sequence>
<protein>
    <recommendedName>
        <fullName evidence="1">Fic/DOC N-terminal domain-containing protein</fullName>
    </recommendedName>
</protein>